<evidence type="ECO:0000313" key="4">
    <source>
        <dbReference type="Proteomes" id="UP000184432"/>
    </source>
</evidence>
<dbReference type="InterPro" id="IPR011042">
    <property type="entry name" value="6-blade_b-propeller_TolB-like"/>
</dbReference>
<evidence type="ECO:0000256" key="1">
    <source>
        <dbReference type="ARBA" id="ARBA00004613"/>
    </source>
</evidence>
<dbReference type="EMBL" id="FQYP01000002">
    <property type="protein sequence ID" value="SHI60414.1"/>
    <property type="molecule type" value="Genomic_DNA"/>
</dbReference>
<sequence>MKKITMAFAFTVILSVCTMCKSPEKKEENTNATEVTEEKEEEKVLQNVAEFDTRPGNVAVSKDGRVFATMHPLDASNFQLVEVKNGNVEPFPSTDYQKNGATASDDKLDTPLGIRVAKNNVLWIIDMGQNLGKTRLFGFDIGTKKEVFRFEFPQDVAPKGSFIQDLAVDEKNGWVYLADIANPGILAVDINNKTVRRFADKVVEAEDIDMVIDGKVIHFGGAPARVAVNPITLSYDRSTLFFGAMNGTKWYSVPASVFREGKEDSEIAKAIQVVGAKPISDGVATDRNGNHYFTNLQEYGLDVLNASGELQPVIRDKSIDWPDNVAVGNDGWLYVVVNQLHKAPAFTGAEDLGKPPYFIKKVKL</sequence>
<comment type="subcellular location">
    <subcellularLocation>
        <location evidence="1">Secreted</location>
    </subcellularLocation>
</comment>
<proteinExistence type="predicted"/>
<name>A0A1M6CI36_9FLAO</name>
<dbReference type="STRING" id="570521.SAMN04488508_102118"/>
<evidence type="ECO:0000256" key="2">
    <source>
        <dbReference type="ARBA" id="ARBA00022525"/>
    </source>
</evidence>
<dbReference type="RefSeq" id="WP_073314684.1">
    <property type="nucleotide sequence ID" value="NZ_FQYP01000002.1"/>
</dbReference>
<reference evidence="4" key="1">
    <citation type="submission" date="2016-11" db="EMBL/GenBank/DDBJ databases">
        <authorList>
            <person name="Varghese N."/>
            <person name="Submissions S."/>
        </authorList>
    </citation>
    <scope>NUCLEOTIDE SEQUENCE [LARGE SCALE GENOMIC DNA]</scope>
    <source>
        <strain evidence="4">DSM 22623</strain>
    </source>
</reference>
<keyword evidence="4" id="KW-1185">Reference proteome</keyword>
<evidence type="ECO:0000313" key="3">
    <source>
        <dbReference type="EMBL" id="SHI60414.1"/>
    </source>
</evidence>
<dbReference type="Gene3D" id="2.120.10.30">
    <property type="entry name" value="TolB, C-terminal domain"/>
    <property type="match status" value="1"/>
</dbReference>
<dbReference type="PANTHER" id="PTHR10009:SF18">
    <property type="entry name" value="PROTEIN YELLOW-LIKE PROTEIN"/>
    <property type="match status" value="1"/>
</dbReference>
<gene>
    <name evidence="3" type="ORF">SAMN04488508_102118</name>
</gene>
<dbReference type="InterPro" id="IPR017996">
    <property type="entry name" value="MRJP/yellow-related"/>
</dbReference>
<dbReference type="GO" id="GO:0005576">
    <property type="term" value="C:extracellular region"/>
    <property type="evidence" value="ECO:0007669"/>
    <property type="project" value="UniProtKB-SubCell"/>
</dbReference>
<dbReference type="AlphaFoldDB" id="A0A1M6CI36"/>
<dbReference type="Pfam" id="PF03022">
    <property type="entry name" value="MRJP"/>
    <property type="match status" value="1"/>
</dbReference>
<dbReference type="SUPFAM" id="SSF63829">
    <property type="entry name" value="Calcium-dependent phosphotriesterase"/>
    <property type="match status" value="1"/>
</dbReference>
<dbReference type="OrthoDB" id="9797664at2"/>
<dbReference type="Proteomes" id="UP000184432">
    <property type="component" value="Unassembled WGS sequence"/>
</dbReference>
<keyword evidence="2" id="KW-0964">Secreted</keyword>
<protein>
    <submittedName>
        <fullName evidence="3">Major royal jelly protein</fullName>
    </submittedName>
</protein>
<organism evidence="3 4">
    <name type="scientific">Aquimarina spongiae</name>
    <dbReference type="NCBI Taxonomy" id="570521"/>
    <lineage>
        <taxon>Bacteria</taxon>
        <taxon>Pseudomonadati</taxon>
        <taxon>Bacteroidota</taxon>
        <taxon>Flavobacteriia</taxon>
        <taxon>Flavobacteriales</taxon>
        <taxon>Flavobacteriaceae</taxon>
        <taxon>Aquimarina</taxon>
    </lineage>
</organism>
<dbReference type="PANTHER" id="PTHR10009">
    <property type="entry name" value="PROTEIN YELLOW-RELATED"/>
    <property type="match status" value="1"/>
</dbReference>
<accession>A0A1M6CI36</accession>